<feature type="region of interest" description="Disordered" evidence="4">
    <location>
        <begin position="450"/>
        <end position="469"/>
    </location>
</feature>
<dbReference type="InterPro" id="IPR026079">
    <property type="entry name" value="CDR2"/>
</dbReference>
<evidence type="ECO:0000313" key="6">
    <source>
        <dbReference type="Proteomes" id="UP000287033"/>
    </source>
</evidence>
<dbReference type="OrthoDB" id="10059415at2759"/>
<dbReference type="STRING" id="137246.A0A401SCK1"/>
<feature type="compositionally biased region" description="Polar residues" evidence="4">
    <location>
        <begin position="454"/>
        <end position="469"/>
    </location>
</feature>
<keyword evidence="6" id="KW-1185">Reference proteome</keyword>
<keyword evidence="2 3" id="KW-0175">Coiled coil</keyword>
<dbReference type="OMA" id="GCRARQK"/>
<organism evidence="5 6">
    <name type="scientific">Chiloscyllium punctatum</name>
    <name type="common">Brownbanded bambooshark</name>
    <name type="synonym">Hemiscyllium punctatum</name>
    <dbReference type="NCBI Taxonomy" id="137246"/>
    <lineage>
        <taxon>Eukaryota</taxon>
        <taxon>Metazoa</taxon>
        <taxon>Chordata</taxon>
        <taxon>Craniata</taxon>
        <taxon>Vertebrata</taxon>
        <taxon>Chondrichthyes</taxon>
        <taxon>Elasmobranchii</taxon>
        <taxon>Galeomorphii</taxon>
        <taxon>Galeoidea</taxon>
        <taxon>Orectolobiformes</taxon>
        <taxon>Hemiscylliidae</taxon>
        <taxon>Chiloscyllium</taxon>
    </lineage>
</organism>
<dbReference type="Proteomes" id="UP000287033">
    <property type="component" value="Unassembled WGS sequence"/>
</dbReference>
<comment type="similarity">
    <text evidence="1">Belongs to the CDR2 family.</text>
</comment>
<feature type="coiled-coil region" evidence="3">
    <location>
        <begin position="187"/>
        <end position="259"/>
    </location>
</feature>
<evidence type="ECO:0008006" key="7">
    <source>
        <dbReference type="Google" id="ProtNLM"/>
    </source>
</evidence>
<evidence type="ECO:0000313" key="5">
    <source>
        <dbReference type="EMBL" id="GCC28073.1"/>
    </source>
</evidence>
<proteinExistence type="inferred from homology"/>
<evidence type="ECO:0000256" key="3">
    <source>
        <dbReference type="SAM" id="Coils"/>
    </source>
</evidence>
<evidence type="ECO:0000256" key="2">
    <source>
        <dbReference type="ARBA" id="ARBA00023054"/>
    </source>
</evidence>
<feature type="coiled-coil region" evidence="3">
    <location>
        <begin position="45"/>
        <end position="79"/>
    </location>
</feature>
<dbReference type="PANTHER" id="PTHR19232">
    <property type="entry name" value="CENTROCORTIN FAMILY MEMBER"/>
    <property type="match status" value="1"/>
</dbReference>
<reference evidence="5 6" key="1">
    <citation type="journal article" date="2018" name="Nat. Ecol. Evol.">
        <title>Shark genomes provide insights into elasmobranch evolution and the origin of vertebrates.</title>
        <authorList>
            <person name="Hara Y"/>
            <person name="Yamaguchi K"/>
            <person name="Onimaru K"/>
            <person name="Kadota M"/>
            <person name="Koyanagi M"/>
            <person name="Keeley SD"/>
            <person name="Tatsumi K"/>
            <person name="Tanaka K"/>
            <person name="Motone F"/>
            <person name="Kageyama Y"/>
            <person name="Nozu R"/>
            <person name="Adachi N"/>
            <person name="Nishimura O"/>
            <person name="Nakagawa R"/>
            <person name="Tanegashima C"/>
            <person name="Kiyatake I"/>
            <person name="Matsumoto R"/>
            <person name="Murakumo K"/>
            <person name="Nishida K"/>
            <person name="Terakita A"/>
            <person name="Kuratani S"/>
            <person name="Sato K"/>
            <person name="Hyodo S Kuraku.S."/>
        </authorList>
    </citation>
    <scope>NUCLEOTIDE SEQUENCE [LARGE SCALE GENOMIC DNA]</scope>
</reference>
<accession>A0A401SCK1</accession>
<evidence type="ECO:0000256" key="1">
    <source>
        <dbReference type="ARBA" id="ARBA00009019"/>
    </source>
</evidence>
<evidence type="ECO:0000256" key="4">
    <source>
        <dbReference type="SAM" id="MobiDB-lite"/>
    </source>
</evidence>
<gene>
    <name evidence="5" type="ORF">chiPu_0006499</name>
</gene>
<feature type="coiled-coil region" evidence="3">
    <location>
        <begin position="115"/>
        <end position="149"/>
    </location>
</feature>
<name>A0A401SCK1_CHIPU</name>
<comment type="caution">
    <text evidence="5">The sequence shown here is derived from an EMBL/GenBank/DDBJ whole genome shotgun (WGS) entry which is preliminary data.</text>
</comment>
<protein>
    <recommendedName>
        <fullName evidence="7">Cerebellar degeneration-related protein 2</fullName>
    </recommendedName>
</protein>
<dbReference type="EMBL" id="BEZZ01000190">
    <property type="protein sequence ID" value="GCC28073.1"/>
    <property type="molecule type" value="Genomic_DNA"/>
</dbReference>
<sequence>MLTDSIIEEFDCREEEPWYQQQQQQNMEHDLHLAAELGKTLLDRNTELEEALQQMYGTNQEQLQEIEYLTKQIELLRQMNEQHAKVYEQLDVTARELEVTNQKLVMESKASQNKIISLAETIEGLQSHIDELQRQLEDLKDSSRHEGTEQKRAMHSLPCLKELYDLRKYFVYDHLFAAEITSDETHVRPLEDENEKLKKNMRMLQTQLTLERQRRECVEQEYSLLLKENGELERSLSSLDEYKQSIQELESKVLELRQRSQGAVNFVSVVDNLLPESFLFSGKDSSGLEQFSGIKVCVNGESLPAEQAPRRSETLKGSSDEDLLKGHEQTCIRRAEAVRQRGISLLNEVDEQYIALQMKYNELLSRCHPQGETLSHKAVQTPQRLSQDQASQSLPITKPLRNDPATCPAQQLPNVELTSSANNSQPEYKVLFKEIFSCIQKTKEEINESRSKYKSLSLQCPNVAQPQQE</sequence>
<dbReference type="PANTHER" id="PTHR19232:SF1">
    <property type="entry name" value="CEREBELLAR DEGENERATION-RELATED PROTEIN 2"/>
    <property type="match status" value="1"/>
</dbReference>
<dbReference type="AlphaFoldDB" id="A0A401SCK1"/>